<dbReference type="AlphaFoldDB" id="A0A0B7NZF3"/>
<dbReference type="SUPFAM" id="SSF100950">
    <property type="entry name" value="NagB/RpiA/CoA transferase-like"/>
    <property type="match status" value="1"/>
</dbReference>
<dbReference type="InterPro" id="IPR001034">
    <property type="entry name" value="DeoR_HTH"/>
</dbReference>
<dbReference type="InterPro" id="IPR037171">
    <property type="entry name" value="NagB/RpiA_transferase-like"/>
</dbReference>
<dbReference type="PROSITE" id="PS51000">
    <property type="entry name" value="HTH_DEOR_2"/>
    <property type="match status" value="1"/>
</dbReference>
<dbReference type="InterPro" id="IPR014036">
    <property type="entry name" value="DeoR-like_C"/>
</dbReference>
<evidence type="ECO:0000256" key="2">
    <source>
        <dbReference type="ARBA" id="ARBA00023163"/>
    </source>
</evidence>
<dbReference type="Pfam" id="PF08220">
    <property type="entry name" value="HTH_DeoR"/>
    <property type="match status" value="1"/>
</dbReference>
<organism evidence="4">
    <name type="scientific">Propionibacterium freudenreichii subsp. freudenreichii</name>
    <dbReference type="NCBI Taxonomy" id="66712"/>
    <lineage>
        <taxon>Bacteria</taxon>
        <taxon>Bacillati</taxon>
        <taxon>Actinomycetota</taxon>
        <taxon>Actinomycetes</taxon>
        <taxon>Propionibacteriales</taxon>
        <taxon>Propionibacteriaceae</taxon>
        <taxon>Propionibacterium</taxon>
    </lineage>
</organism>
<dbReference type="Gene3D" id="1.10.10.10">
    <property type="entry name" value="Winged helix-like DNA-binding domain superfamily/Winged helix DNA-binding domain"/>
    <property type="match status" value="1"/>
</dbReference>
<dbReference type="SMART" id="SM00420">
    <property type="entry name" value="HTH_DEOR"/>
    <property type="match status" value="1"/>
</dbReference>
<dbReference type="Pfam" id="PF00455">
    <property type="entry name" value="DeoRC"/>
    <property type="match status" value="1"/>
</dbReference>
<accession>A0A0B7NZF3</accession>
<dbReference type="InterPro" id="IPR050313">
    <property type="entry name" value="Carb_Metab_HTH_regulators"/>
</dbReference>
<dbReference type="SMART" id="SM01134">
    <property type="entry name" value="DeoRC"/>
    <property type="match status" value="1"/>
</dbReference>
<evidence type="ECO:0000313" key="4">
    <source>
        <dbReference type="EMBL" id="CEP26759.1"/>
    </source>
</evidence>
<dbReference type="SUPFAM" id="SSF46785">
    <property type="entry name" value="Winged helix' DNA-binding domain"/>
    <property type="match status" value="1"/>
</dbReference>
<feature type="domain" description="HTH deoR-type" evidence="3">
    <location>
        <begin position="9"/>
        <end position="64"/>
    </location>
</feature>
<keyword evidence="2" id="KW-0804">Transcription</keyword>
<keyword evidence="1" id="KW-0805">Transcription regulation</keyword>
<proteinExistence type="predicted"/>
<dbReference type="InterPro" id="IPR036388">
    <property type="entry name" value="WH-like_DNA-bd_sf"/>
</dbReference>
<name>A0A0B7NZF3_PROFF</name>
<dbReference type="EMBL" id="LM676424">
    <property type="protein sequence ID" value="CEP26759.1"/>
    <property type="molecule type" value="Genomic_DNA"/>
</dbReference>
<dbReference type="GO" id="GO:0003700">
    <property type="term" value="F:DNA-binding transcription factor activity"/>
    <property type="evidence" value="ECO:0007669"/>
    <property type="project" value="InterPro"/>
</dbReference>
<reference evidence="4" key="1">
    <citation type="submission" date="2014-08" db="EMBL/GenBank/DDBJ databases">
        <authorList>
            <person name="Falentin Helene"/>
        </authorList>
    </citation>
    <scope>NUCLEOTIDE SEQUENCE</scope>
</reference>
<gene>
    <name evidence="4" type="primary">deoR1</name>
    <name evidence="4" type="ORF">PFCIRM138_09770</name>
</gene>
<sequence>MEQQPATSRDVRIHDVLQVVTREGTIAVKELADELGVSPMTVYRDVAALETSGLIQRSHGRVTAAPFSMAEASSLMRMGTELDAKQRIADAALPLLAPGSTIAMDDSTTCRHLFPGLGELAPLTVVTNARFIADAVRDSAELELITLGGSYLRWADAYAGPMTEAMIDQVSPDVCIMSTTAVTGGVCSHPDEAMAAVKGRLMRAARQRILLVDRTKFSRNALHRFLPLSEVDVVITEKSLDPAHLATLRDQVERVITV</sequence>
<evidence type="ECO:0000256" key="1">
    <source>
        <dbReference type="ARBA" id="ARBA00023015"/>
    </source>
</evidence>
<dbReference type="PRINTS" id="PR00037">
    <property type="entry name" value="HTHLACR"/>
</dbReference>
<dbReference type="InterPro" id="IPR036390">
    <property type="entry name" value="WH_DNA-bd_sf"/>
</dbReference>
<dbReference type="PANTHER" id="PTHR30363:SF44">
    <property type="entry name" value="AGA OPERON TRANSCRIPTIONAL REPRESSOR-RELATED"/>
    <property type="match status" value="1"/>
</dbReference>
<evidence type="ECO:0000259" key="3">
    <source>
        <dbReference type="PROSITE" id="PS51000"/>
    </source>
</evidence>
<dbReference type="PANTHER" id="PTHR30363">
    <property type="entry name" value="HTH-TYPE TRANSCRIPTIONAL REGULATOR SRLR-RELATED"/>
    <property type="match status" value="1"/>
</dbReference>
<protein>
    <submittedName>
        <fullName evidence="4">Transcriptional regulator of sugar metabolism</fullName>
    </submittedName>
</protein>